<feature type="region of interest" description="Disordered" evidence="1">
    <location>
        <begin position="843"/>
        <end position="865"/>
    </location>
</feature>
<feature type="transmembrane region" description="Helical" evidence="2">
    <location>
        <begin position="762"/>
        <end position="787"/>
    </location>
</feature>
<evidence type="ECO:0000256" key="1">
    <source>
        <dbReference type="SAM" id="MobiDB-lite"/>
    </source>
</evidence>
<keyword evidence="2" id="KW-1133">Transmembrane helix</keyword>
<organism evidence="3 4">
    <name type="scientific">Talaromyces pinophilus</name>
    <name type="common">Penicillium pinophilum</name>
    <dbReference type="NCBI Taxonomy" id="128442"/>
    <lineage>
        <taxon>Eukaryota</taxon>
        <taxon>Fungi</taxon>
        <taxon>Dikarya</taxon>
        <taxon>Ascomycota</taxon>
        <taxon>Pezizomycotina</taxon>
        <taxon>Eurotiomycetes</taxon>
        <taxon>Eurotiomycetidae</taxon>
        <taxon>Eurotiales</taxon>
        <taxon>Trichocomaceae</taxon>
        <taxon>Talaromyces</taxon>
        <taxon>Talaromyces sect. Talaromyces</taxon>
    </lineage>
</organism>
<evidence type="ECO:0000256" key="2">
    <source>
        <dbReference type="SAM" id="Phobius"/>
    </source>
</evidence>
<dbReference type="Proteomes" id="UP000053095">
    <property type="component" value="Unassembled WGS sequence"/>
</dbReference>
<dbReference type="AlphaFoldDB" id="A0A0B8N4I3"/>
<accession>A0A0B8N4I3</accession>
<sequence length="865" mass="94609">MGDDCSSPELSRSVFFNSIAMALSLQDLTVSDVSGMIAAAIAAVQIFNPVALPVILLGSLELTNSALTLSAVTWSVLARELQSSYWPSILRTDSSTTSGVLKSVSIVSWSKTIAKLLTAIAAVVTPLGLYEDISPQTTPKLVPFHYIDDKSPFGIGTPPREIDMRFSRICGGFYPVGCPNSHTNVTSFSNATGIYVSGDWYDSHIPQYVINSFESGISSMAPSVSSVFDIQSRYQTWAQAVESNDTIPIDNNTAYPVSVFRQIGSLIVNGGIQLLEGLVVDLQSGGVGFRNHTAPPWQPFGSTWSEDLLFIQPDTECVNLNLTLDFNVPRSFSLGGSGFSDLVLTDRGGFSRIQQNSPLYSTNVGSQKDPDMFNRAYAAAWVNNFLSMLFLNITNPAEYNNSDSGAFQYLESSVGKQFPLMRNGTSESSFSFLQHAPMSVNIDSLFGYYLSGADYAYPGINTTGFNVTGLGDNFTDPQPALYPNPFQITEENFTAAGAICKRTTQYDYANISNIATACGMIYGVPQRQILGNPLIFDPGSNWSIPMYTCATATKALIKTVTFQFNGSDDLSGLKVTQISEKVYPDGTSMPLWAVENTNLSMSDVAPLWGLVTPDTARQINISSVRQEGLWLPGTTDLGSLYTVPRYQNLPGVNFYVDVLAGMYGSGYDTFDYSGASSYALLHQWQQLTQTSPGSAHMMNLIWTDLAANYVLGTRSLLSSLEPLSTGNSNNVREKRIHNKRQDEAMSPNFPVTLYERRVRYHVLYGIPAFLLLALTTVTLVCATWSVIRGSGLGKMRTLLNRTSVGRIVNSSNSESEVILVSGIPSRKWIRVAGKHRITLTEQLNNHEVSDKNNRNQQDSLLHHTD</sequence>
<keyword evidence="2" id="KW-0472">Membrane</keyword>
<evidence type="ECO:0000313" key="4">
    <source>
        <dbReference type="Proteomes" id="UP000053095"/>
    </source>
</evidence>
<proteinExistence type="predicted"/>
<protein>
    <submittedName>
        <fullName evidence="3">Uncharacterized protein</fullName>
    </submittedName>
</protein>
<evidence type="ECO:0000313" key="3">
    <source>
        <dbReference type="EMBL" id="GAM42148.1"/>
    </source>
</evidence>
<reference evidence="4" key="1">
    <citation type="journal article" date="2015" name="Genome Announc.">
        <title>Draft genome sequence of Talaromyces cellulolyticus strain Y-94, a source of lignocellulosic biomass-degrading enzymes.</title>
        <authorList>
            <person name="Fujii T."/>
            <person name="Koike H."/>
            <person name="Sawayama S."/>
            <person name="Yano S."/>
            <person name="Inoue H."/>
        </authorList>
    </citation>
    <scope>NUCLEOTIDE SEQUENCE [LARGE SCALE GENOMIC DNA]</scope>
    <source>
        <strain evidence="4">Y-94</strain>
    </source>
</reference>
<name>A0A0B8N4I3_TALPI</name>
<dbReference type="EMBL" id="DF933839">
    <property type="protein sequence ID" value="GAM42148.1"/>
    <property type="molecule type" value="Genomic_DNA"/>
</dbReference>
<keyword evidence="4" id="KW-1185">Reference proteome</keyword>
<gene>
    <name evidence="3" type="ORF">TCE0_043f15851</name>
</gene>
<keyword evidence="2" id="KW-0812">Transmembrane</keyword>